<comment type="pathway">
    <text evidence="3 14 15">Carbohydrate degradation; glycolysis; D-glyceraldehyde 3-phosphate and glycerone phosphate from D-glucose: step 3/4.</text>
</comment>
<feature type="binding site" description="in other chain" evidence="14">
    <location>
        <begin position="584"/>
        <end position="586"/>
    </location>
    <ligand>
        <name>beta-D-fructose 2,6-bisphosphate</name>
        <dbReference type="ChEBI" id="CHEBI:58579"/>
        <note>allosteric activator; ligand shared between dimeric partners</note>
    </ligand>
</feature>
<dbReference type="NCBIfam" id="TIGR02478">
    <property type="entry name" value="6PF1K_euk"/>
    <property type="match status" value="1"/>
</dbReference>
<accession>A0ABR3PJ04</accession>
<comment type="activity regulation">
    <text evidence="14">Allosterically activated by ADP, AMP, or fructose 2,6-bisphosphate, and allosterically inhibited by ATP or citrate.</text>
</comment>
<comment type="caution">
    <text evidence="17">The sequence shown here is derived from an EMBL/GenBank/DDBJ whole genome shotgun (WGS) entry which is preliminary data.</text>
</comment>
<evidence type="ECO:0000256" key="14">
    <source>
        <dbReference type="HAMAP-Rule" id="MF_03184"/>
    </source>
</evidence>
<feature type="binding site" evidence="14">
    <location>
        <position position="119"/>
    </location>
    <ligand>
        <name>Mg(2+)</name>
        <dbReference type="ChEBI" id="CHEBI:18420"/>
        <note>catalytic</note>
    </ligand>
</feature>
<feature type="binding site" description="in other chain" evidence="14">
    <location>
        <position position="481"/>
    </location>
    <ligand>
        <name>beta-D-fructose 2,6-bisphosphate</name>
        <dbReference type="ChEBI" id="CHEBI:58579"/>
        <note>allosteric activator; ligand shared between dimeric partners</note>
    </ligand>
</feature>
<organism evidence="17 18">
    <name type="scientific">Neodothiora populina</name>
    <dbReference type="NCBI Taxonomy" id="2781224"/>
    <lineage>
        <taxon>Eukaryota</taxon>
        <taxon>Fungi</taxon>
        <taxon>Dikarya</taxon>
        <taxon>Ascomycota</taxon>
        <taxon>Pezizomycotina</taxon>
        <taxon>Dothideomycetes</taxon>
        <taxon>Dothideomycetidae</taxon>
        <taxon>Dothideales</taxon>
        <taxon>Dothioraceae</taxon>
        <taxon>Neodothiora</taxon>
    </lineage>
</organism>
<evidence type="ECO:0000256" key="11">
    <source>
        <dbReference type="ARBA" id="ARBA00022842"/>
    </source>
</evidence>
<dbReference type="InterPro" id="IPR009161">
    <property type="entry name" value="6-Pfructokinase_euk"/>
</dbReference>
<comment type="catalytic activity">
    <reaction evidence="13 14 15">
        <text>beta-D-fructose 6-phosphate + ATP = beta-D-fructose 1,6-bisphosphate + ADP + H(+)</text>
        <dbReference type="Rhea" id="RHEA:16109"/>
        <dbReference type="ChEBI" id="CHEBI:15378"/>
        <dbReference type="ChEBI" id="CHEBI:30616"/>
        <dbReference type="ChEBI" id="CHEBI:32966"/>
        <dbReference type="ChEBI" id="CHEBI:57634"/>
        <dbReference type="ChEBI" id="CHEBI:456216"/>
        <dbReference type="EC" id="2.7.1.11"/>
    </reaction>
</comment>
<feature type="binding site" description="in other chain" evidence="14">
    <location>
        <begin position="676"/>
        <end position="679"/>
    </location>
    <ligand>
        <name>beta-D-fructose 2,6-bisphosphate</name>
        <dbReference type="ChEBI" id="CHEBI:58579"/>
        <note>allosteric activator; ligand shared between dimeric partners</note>
    </ligand>
</feature>
<comment type="cofactor">
    <cofactor evidence="1 14">
        <name>Mg(2+)</name>
        <dbReference type="ChEBI" id="CHEBI:18420"/>
    </cofactor>
</comment>
<dbReference type="GeneID" id="95977839"/>
<feature type="domain" description="Phosphofructokinase" evidence="16">
    <location>
        <begin position="17"/>
        <end position="324"/>
    </location>
</feature>
<evidence type="ECO:0000256" key="2">
    <source>
        <dbReference type="ARBA" id="ARBA00004496"/>
    </source>
</evidence>
<dbReference type="EC" id="2.7.1.11" evidence="14"/>
<evidence type="ECO:0000256" key="3">
    <source>
        <dbReference type="ARBA" id="ARBA00004679"/>
    </source>
</evidence>
<keyword evidence="18" id="KW-1185">Reference proteome</keyword>
<evidence type="ECO:0000256" key="10">
    <source>
        <dbReference type="ARBA" id="ARBA00022840"/>
    </source>
</evidence>
<feature type="binding site" evidence="14">
    <location>
        <position position="292"/>
    </location>
    <ligand>
        <name>substrate</name>
        <note>ligand shared between dimeric partners</note>
    </ligand>
</feature>
<evidence type="ECO:0000313" key="17">
    <source>
        <dbReference type="EMBL" id="KAL1306008.1"/>
    </source>
</evidence>
<dbReference type="PANTHER" id="PTHR13697:SF4">
    <property type="entry name" value="ATP-DEPENDENT 6-PHOSPHOFRUCTOKINASE"/>
    <property type="match status" value="1"/>
</dbReference>
<evidence type="ECO:0000256" key="1">
    <source>
        <dbReference type="ARBA" id="ARBA00001946"/>
    </source>
</evidence>
<keyword evidence="10 14" id="KW-0067">ATP-binding</keyword>
<keyword evidence="9 14" id="KW-0418">Kinase</keyword>
<feature type="binding site" description="in other chain" evidence="14">
    <location>
        <position position="264"/>
    </location>
    <ligand>
        <name>substrate</name>
        <note>ligand shared between dimeric partners</note>
    </ligand>
</feature>
<feature type="binding site" description="in other chain" evidence="14">
    <location>
        <begin position="164"/>
        <end position="166"/>
    </location>
    <ligand>
        <name>substrate</name>
        <note>ligand shared between dimeric partners</note>
    </ligand>
</feature>
<feature type="binding site" evidence="14">
    <location>
        <position position="25"/>
    </location>
    <ligand>
        <name>ATP</name>
        <dbReference type="ChEBI" id="CHEBI:30616"/>
    </ligand>
</feature>
<feature type="domain" description="Phosphofructokinase" evidence="16">
    <location>
        <begin position="405"/>
        <end position="701"/>
    </location>
</feature>
<dbReference type="SUPFAM" id="SSF53784">
    <property type="entry name" value="Phosphofructokinase"/>
    <property type="match status" value="2"/>
</dbReference>
<feature type="region of interest" description="N-terminal catalytic PFK domain 1" evidence="14">
    <location>
        <begin position="1"/>
        <end position="390"/>
    </location>
</feature>
<feature type="binding site" evidence="14">
    <location>
        <position position="670"/>
    </location>
    <ligand>
        <name>beta-D-fructose 2,6-bisphosphate</name>
        <dbReference type="ChEBI" id="CHEBI:58579"/>
        <note>allosteric activator; ligand shared between dimeric partners</note>
    </ligand>
</feature>
<evidence type="ECO:0000259" key="16">
    <source>
        <dbReference type="Pfam" id="PF00365"/>
    </source>
</evidence>
<dbReference type="PRINTS" id="PR00476">
    <property type="entry name" value="PHFRCTKINASE"/>
</dbReference>
<feature type="binding site" evidence="14">
    <location>
        <position position="201"/>
    </location>
    <ligand>
        <name>substrate</name>
        <note>ligand shared between dimeric partners</note>
    </ligand>
</feature>
<feature type="binding site" evidence="14">
    <location>
        <begin position="118"/>
        <end position="121"/>
    </location>
    <ligand>
        <name>ATP</name>
        <dbReference type="ChEBI" id="CHEBI:30616"/>
    </ligand>
</feature>
<feature type="active site" description="Proton acceptor" evidence="14">
    <location>
        <position position="166"/>
    </location>
</feature>
<comment type="subunit">
    <text evidence="14">Homotetramer.</text>
</comment>
<proteinExistence type="inferred from homology"/>
<dbReference type="Proteomes" id="UP001562354">
    <property type="component" value="Unassembled WGS sequence"/>
</dbReference>
<evidence type="ECO:0000256" key="9">
    <source>
        <dbReference type="ARBA" id="ARBA00022777"/>
    </source>
</evidence>
<dbReference type="InterPro" id="IPR015912">
    <property type="entry name" value="Phosphofructokinase_CS"/>
</dbReference>
<feature type="binding site" description="in other chain" evidence="14">
    <location>
        <begin position="208"/>
        <end position="210"/>
    </location>
    <ligand>
        <name>substrate</name>
        <note>ligand shared between dimeric partners</note>
    </ligand>
</feature>
<sequence length="777" mass="84367">MAQVNTSPPTMPSGKKRIAVMTSGGDAQGMSGAVRAVVRQTIASGCDAFAVYEGYEGLVKGGDMIRHMYWEDVRGWLSEGGTLIGTARCMEFKERAGRLQAAKNMIAKGIDALIVCGGDGSLTGADRFREEWPSLVEELVTTKVYTAEEVKPFQHLNIVGLVGSIDNDMSSTDATIGCYSSLQRICQAVDYIDATAFSHQRAFVIEVMGRHCGWLALMAGVSTGADFVFLPEQPPSENWEEEMCGIIKKHRSLGKRKTIVIVAEGAHDANLNHIAPNKVKDLLSNKLGLDTRVTTLGHVQRGGTACAYDRMLATLQGVEAVKAVLDSTPDTPSPVICIVENKIVRKPLVEAVRLTNLVAEAIGKKDFKTAMKLRDAEFSEYFNAYNITTDTEDPALLLPVEKRRRIGIIHVGAPAGGMNAATRAATAYCLTRGHTPIALHNGFPGFVRHHDDKPISSVEVISWLDAESWASKGGSEIGTNRALPSECGFEHTAKALEKHNIDALFVVGGFEAFHAVSELRQARANYEAFKIPMVILPATVSNNVPGTEYSIGSDTCLNALIDYCDAIKQSAAASRRRVFVVETQGGASGYVATIAGLSIGAVAVYTPEEGIHLKMLANDIAQLKEQFAKDRGQNRSGKIILRNEKASKTYTTEIIANIFKEESGGKFDSRFAVPGHVQQGGIPSPMDRVRAVRFGVKSLQHIEQFIGKTPDEIAADPMSAAVIGIVGAKVKFSAMRQVEEEETDWKDRRPKNEFWIDLSKIVDTLSGRKKPVNEEIA</sequence>
<keyword evidence="12 14" id="KW-0324">Glycolysis</keyword>
<protein>
    <recommendedName>
        <fullName evidence="14">ATP-dependent 6-phosphofructokinase</fullName>
        <shortName evidence="14">ATP-PFK</shortName>
        <shortName evidence="14">Phosphofructokinase</shortName>
        <ecNumber evidence="14">2.7.1.11</ecNumber>
    </recommendedName>
    <alternativeName>
        <fullName evidence="14">Phosphohexokinase</fullName>
    </alternativeName>
</protein>
<feature type="binding site" evidence="14">
    <location>
        <begin position="88"/>
        <end position="89"/>
    </location>
    <ligand>
        <name>ATP</name>
        <dbReference type="ChEBI" id="CHEBI:30616"/>
    </ligand>
</feature>
<keyword evidence="5 14" id="KW-0021">Allosteric enzyme</keyword>
<keyword evidence="6 14" id="KW-0808">Transferase</keyword>
<dbReference type="EMBL" id="JBFMKM010000005">
    <property type="protein sequence ID" value="KAL1306008.1"/>
    <property type="molecule type" value="Genomic_DNA"/>
</dbReference>
<name>A0ABR3PJ04_9PEZI</name>
<keyword evidence="7 14" id="KW-0479">Metal-binding</keyword>
<dbReference type="Pfam" id="PF00365">
    <property type="entry name" value="PFK"/>
    <property type="match status" value="2"/>
</dbReference>
<keyword evidence="11 14" id="KW-0460">Magnesium</keyword>
<evidence type="ECO:0000256" key="8">
    <source>
        <dbReference type="ARBA" id="ARBA00022741"/>
    </source>
</evidence>
<keyword evidence="8 14" id="KW-0547">Nucleotide-binding</keyword>
<dbReference type="RefSeq" id="XP_069202281.1">
    <property type="nucleotide sequence ID" value="XM_069343729.1"/>
</dbReference>
<feature type="binding site" evidence="14">
    <location>
        <position position="577"/>
    </location>
    <ligand>
        <name>beta-D-fructose 2,6-bisphosphate</name>
        <dbReference type="ChEBI" id="CHEBI:58579"/>
        <note>allosteric activator; ligand shared between dimeric partners</note>
    </ligand>
</feature>
<feature type="region of interest" description="C-terminal regulatory PFK domain 2" evidence="14">
    <location>
        <begin position="405"/>
        <end position="777"/>
    </location>
</feature>
<dbReference type="InterPro" id="IPR000023">
    <property type="entry name" value="Phosphofructokinase_dom"/>
</dbReference>
<comment type="similarity">
    <text evidence="15">Belongs to the phosphofructokinase type A (PFKA) family. ATP-dependent PFK group I subfamily. Eukaryotic two domain clade "E" sub-subfamily.</text>
</comment>
<evidence type="ECO:0000256" key="5">
    <source>
        <dbReference type="ARBA" id="ARBA00022533"/>
    </source>
</evidence>
<dbReference type="PANTHER" id="PTHR13697">
    <property type="entry name" value="PHOSPHOFRUCTOKINASE"/>
    <property type="match status" value="1"/>
</dbReference>
<dbReference type="Gene3D" id="3.40.50.460">
    <property type="entry name" value="Phosphofructokinase domain"/>
    <property type="match status" value="2"/>
</dbReference>
<feature type="binding site" description="in other chain" evidence="14">
    <location>
        <position position="644"/>
    </location>
    <ligand>
        <name>beta-D-fructose 2,6-bisphosphate</name>
        <dbReference type="ChEBI" id="CHEBI:58579"/>
        <note>allosteric activator; ligand shared between dimeric partners</note>
    </ligand>
</feature>
<evidence type="ECO:0000256" key="12">
    <source>
        <dbReference type="ARBA" id="ARBA00023152"/>
    </source>
</evidence>
<dbReference type="PROSITE" id="PS00433">
    <property type="entry name" value="PHOSPHOFRUCTOKINASE"/>
    <property type="match status" value="2"/>
</dbReference>
<comment type="function">
    <text evidence="14">Catalyzes the phosphorylation of D-fructose 6-phosphate to fructose 1,6-bisphosphate by ATP, the first committing step of glycolysis.</text>
</comment>
<evidence type="ECO:0000313" key="18">
    <source>
        <dbReference type="Proteomes" id="UP001562354"/>
    </source>
</evidence>
<evidence type="ECO:0000256" key="7">
    <source>
        <dbReference type="ARBA" id="ARBA00022723"/>
    </source>
</evidence>
<feature type="binding site" description="in other chain" evidence="14">
    <location>
        <position position="748"/>
    </location>
    <ligand>
        <name>beta-D-fructose 2,6-bisphosphate</name>
        <dbReference type="ChEBI" id="CHEBI:58579"/>
        <note>allosteric activator; ligand shared between dimeric partners</note>
    </ligand>
</feature>
<evidence type="ECO:0000256" key="13">
    <source>
        <dbReference type="ARBA" id="ARBA00048070"/>
    </source>
</evidence>
<dbReference type="HAMAP" id="MF_03184">
    <property type="entry name" value="Phosphofructokinase_I_E"/>
    <property type="match status" value="1"/>
</dbReference>
<keyword evidence="4 14" id="KW-0963">Cytoplasm</keyword>
<feature type="region of interest" description="Interdomain linker" evidence="14">
    <location>
        <begin position="391"/>
        <end position="404"/>
    </location>
</feature>
<dbReference type="InterPro" id="IPR022953">
    <property type="entry name" value="ATP_PFK"/>
</dbReference>
<reference evidence="17 18" key="1">
    <citation type="submission" date="2024-07" db="EMBL/GenBank/DDBJ databases">
        <title>Draft sequence of the Neodothiora populina.</title>
        <authorList>
            <person name="Drown D.D."/>
            <person name="Schuette U.S."/>
            <person name="Buechlein A.B."/>
            <person name="Rusch D.R."/>
            <person name="Winton L.W."/>
            <person name="Adams G.A."/>
        </authorList>
    </citation>
    <scope>NUCLEOTIDE SEQUENCE [LARGE SCALE GENOMIC DNA]</scope>
    <source>
        <strain evidence="17 18">CPC 39397</strain>
    </source>
</reference>
<evidence type="ECO:0000256" key="6">
    <source>
        <dbReference type="ARBA" id="ARBA00022679"/>
    </source>
</evidence>
<evidence type="ECO:0000256" key="4">
    <source>
        <dbReference type="ARBA" id="ARBA00022490"/>
    </source>
</evidence>
<gene>
    <name evidence="17" type="ORF">AAFC00_004139</name>
</gene>
<evidence type="ECO:0000256" key="15">
    <source>
        <dbReference type="PIRNR" id="PIRNR000533"/>
    </source>
</evidence>
<dbReference type="Gene3D" id="3.40.50.450">
    <property type="match status" value="2"/>
</dbReference>
<feature type="binding site" description="in other chain" evidence="14">
    <location>
        <begin position="539"/>
        <end position="543"/>
    </location>
    <ligand>
        <name>beta-D-fructose 2,6-bisphosphate</name>
        <dbReference type="ChEBI" id="CHEBI:58579"/>
        <note>allosteric activator; ligand shared between dimeric partners</note>
    </ligand>
</feature>
<feature type="binding site" description="in other chain" evidence="14">
    <location>
        <begin position="298"/>
        <end position="301"/>
    </location>
    <ligand>
        <name>substrate</name>
        <note>ligand shared between dimeric partners</note>
    </ligand>
</feature>
<dbReference type="PIRSF" id="PIRSF000533">
    <property type="entry name" value="ATP_PFK_euk"/>
    <property type="match status" value="1"/>
</dbReference>
<comment type="similarity">
    <text evidence="14">Belongs to the phosphofructokinase type A (PFKA) family. ATP-dependent PFK group I subfamily. Eukaryotic two domain clade 'E' sub-subfamily.</text>
</comment>
<comment type="subcellular location">
    <subcellularLocation>
        <location evidence="2 14">Cytoplasm</location>
    </subcellularLocation>
</comment>
<dbReference type="InterPro" id="IPR035966">
    <property type="entry name" value="PKF_sf"/>
</dbReference>